<evidence type="ECO:0000256" key="6">
    <source>
        <dbReference type="ARBA" id="ARBA00022960"/>
    </source>
</evidence>
<gene>
    <name evidence="12" type="ORF">AC625_21145</name>
</gene>
<dbReference type="GO" id="GO:0016757">
    <property type="term" value="F:glycosyltransferase activity"/>
    <property type="evidence" value="ECO:0007669"/>
    <property type="project" value="UniProtKB-KW"/>
</dbReference>
<keyword evidence="10" id="KW-0961">Cell wall biogenesis/degradation</keyword>
<evidence type="ECO:0000313" key="12">
    <source>
        <dbReference type="EMBL" id="KMY51724.1"/>
    </source>
</evidence>
<feature type="transmembrane region" description="Helical" evidence="11">
    <location>
        <begin position="74"/>
        <end position="98"/>
    </location>
</feature>
<feature type="transmembrane region" description="Helical" evidence="11">
    <location>
        <begin position="147"/>
        <end position="166"/>
    </location>
</feature>
<evidence type="ECO:0000256" key="4">
    <source>
        <dbReference type="ARBA" id="ARBA00022679"/>
    </source>
</evidence>
<dbReference type="PATRIC" id="fig|1679170.3.peg.4770"/>
<keyword evidence="8 11" id="KW-1133">Transmembrane helix</keyword>
<dbReference type="EMBL" id="LFZW01000001">
    <property type="protein sequence ID" value="KMY51724.1"/>
    <property type="molecule type" value="Genomic_DNA"/>
</dbReference>
<protein>
    <submittedName>
        <fullName evidence="12">Cell cycle protein</fullName>
    </submittedName>
</protein>
<dbReference type="GO" id="GO:0005886">
    <property type="term" value="C:plasma membrane"/>
    <property type="evidence" value="ECO:0007669"/>
    <property type="project" value="TreeGrafter"/>
</dbReference>
<evidence type="ECO:0000256" key="5">
    <source>
        <dbReference type="ARBA" id="ARBA00022692"/>
    </source>
</evidence>
<feature type="transmembrane region" description="Helical" evidence="11">
    <location>
        <begin position="324"/>
        <end position="341"/>
    </location>
</feature>
<keyword evidence="3" id="KW-0328">Glycosyltransferase</keyword>
<dbReference type="PROSITE" id="PS51257">
    <property type="entry name" value="PROKAR_LIPOPROTEIN"/>
    <property type="match status" value="1"/>
</dbReference>
<feature type="transmembrane region" description="Helical" evidence="11">
    <location>
        <begin position="172"/>
        <end position="190"/>
    </location>
</feature>
<keyword evidence="5 11" id="KW-0812">Transmembrane</keyword>
<dbReference type="PANTHER" id="PTHR30474:SF1">
    <property type="entry name" value="PEPTIDOGLYCAN GLYCOSYLTRANSFERASE MRDB"/>
    <property type="match status" value="1"/>
</dbReference>
<dbReference type="Proteomes" id="UP000037146">
    <property type="component" value="Unassembled WGS sequence"/>
</dbReference>
<dbReference type="GO" id="GO:0008360">
    <property type="term" value="P:regulation of cell shape"/>
    <property type="evidence" value="ECO:0007669"/>
    <property type="project" value="UniProtKB-KW"/>
</dbReference>
<keyword evidence="9 11" id="KW-0472">Membrane</keyword>
<dbReference type="GO" id="GO:0032153">
    <property type="term" value="C:cell division site"/>
    <property type="evidence" value="ECO:0007669"/>
    <property type="project" value="TreeGrafter"/>
</dbReference>
<comment type="subcellular location">
    <subcellularLocation>
        <location evidence="1">Membrane</location>
        <topology evidence="1">Multi-pass membrane protein</topology>
    </subcellularLocation>
</comment>
<organism evidence="12 13">
    <name type="scientific">Peribacillus loiseleuriae</name>
    <dbReference type="NCBI Taxonomy" id="1679170"/>
    <lineage>
        <taxon>Bacteria</taxon>
        <taxon>Bacillati</taxon>
        <taxon>Bacillota</taxon>
        <taxon>Bacilli</taxon>
        <taxon>Bacillales</taxon>
        <taxon>Bacillaceae</taxon>
        <taxon>Peribacillus</taxon>
    </lineage>
</organism>
<reference evidence="13" key="1">
    <citation type="submission" date="2015-07" db="EMBL/GenBank/DDBJ databases">
        <title>Genome sequencing project for genomic taxonomy and phylogenomics of Bacillus-like bacteria.</title>
        <authorList>
            <person name="Liu B."/>
            <person name="Wang J."/>
            <person name="Zhu Y."/>
            <person name="Liu G."/>
            <person name="Chen Q."/>
            <person name="Chen Z."/>
            <person name="Lan J."/>
            <person name="Che J."/>
            <person name="Ge C."/>
            <person name="Shi H."/>
            <person name="Pan Z."/>
            <person name="Liu X."/>
        </authorList>
    </citation>
    <scope>NUCLEOTIDE SEQUENCE [LARGE SCALE GENOMIC DNA]</scope>
    <source>
        <strain evidence="13">FJAT-27997</strain>
    </source>
</reference>
<feature type="transmembrane region" description="Helical" evidence="11">
    <location>
        <begin position="12"/>
        <end position="31"/>
    </location>
</feature>
<feature type="transmembrane region" description="Helical" evidence="11">
    <location>
        <begin position="294"/>
        <end position="312"/>
    </location>
</feature>
<dbReference type="InterPro" id="IPR011923">
    <property type="entry name" value="RodA/MrdB"/>
</dbReference>
<dbReference type="STRING" id="1679170.AC625_21145"/>
<dbReference type="InterPro" id="IPR018365">
    <property type="entry name" value="Cell_cycle_FtsW-rel_CS"/>
</dbReference>
<dbReference type="GO" id="GO:0009252">
    <property type="term" value="P:peptidoglycan biosynthetic process"/>
    <property type="evidence" value="ECO:0007669"/>
    <property type="project" value="UniProtKB-KW"/>
</dbReference>
<keyword evidence="13" id="KW-1185">Reference proteome</keyword>
<dbReference type="PANTHER" id="PTHR30474">
    <property type="entry name" value="CELL CYCLE PROTEIN"/>
    <property type="match status" value="1"/>
</dbReference>
<dbReference type="NCBIfam" id="TIGR02210">
    <property type="entry name" value="rodA_shape"/>
    <property type="match status" value="1"/>
</dbReference>
<dbReference type="InterPro" id="IPR001182">
    <property type="entry name" value="FtsW/RodA"/>
</dbReference>
<name>A0A0K9GYB8_9BACI</name>
<keyword evidence="4" id="KW-0808">Transferase</keyword>
<dbReference type="GO" id="GO:0071555">
    <property type="term" value="P:cell wall organization"/>
    <property type="evidence" value="ECO:0007669"/>
    <property type="project" value="UniProtKB-KW"/>
</dbReference>
<comment type="caution">
    <text evidence="12">The sequence shown here is derived from an EMBL/GenBank/DDBJ whole genome shotgun (WGS) entry which is preliminary data.</text>
</comment>
<evidence type="ECO:0000256" key="9">
    <source>
        <dbReference type="ARBA" id="ARBA00023136"/>
    </source>
</evidence>
<evidence type="ECO:0000256" key="1">
    <source>
        <dbReference type="ARBA" id="ARBA00004141"/>
    </source>
</evidence>
<accession>A0A0K9GYB8</accession>
<keyword evidence="6" id="KW-0133">Cell shape</keyword>
<evidence type="ECO:0000256" key="7">
    <source>
        <dbReference type="ARBA" id="ARBA00022984"/>
    </source>
</evidence>
<evidence type="ECO:0000313" key="13">
    <source>
        <dbReference type="Proteomes" id="UP000037146"/>
    </source>
</evidence>
<evidence type="ECO:0000256" key="8">
    <source>
        <dbReference type="ARBA" id="ARBA00022989"/>
    </source>
</evidence>
<dbReference type="GO" id="GO:0051301">
    <property type="term" value="P:cell division"/>
    <property type="evidence" value="ECO:0007669"/>
    <property type="project" value="InterPro"/>
</dbReference>
<dbReference type="OrthoDB" id="9768187at2"/>
<keyword evidence="7" id="KW-0573">Peptidoglycan synthesis</keyword>
<sequence>MESNNKFSSRIDYTLAFLLFLLFITSCIAIYSAQTSGQYANNFLIQQVFWYAVGVGIIASIITFDSDQLKKITWYAYGFGLFLLFLLVIAPDSLAPNINGAKSWFVIKKVGSIQPSEFMKTFLIVALANVATTHHEKNPIKTIKTDFWLLLKLGLVTMAPIMLVMLQPDLGTSLVLIAILVGVIFVSGVSWKILTPIFAGGAAVAGTIFYFVLWQPDILEKYLGVKQYQFGRIYSWLDPYNYASSTGYQLTKSLLAIGSGQTTGKALEGGIGAREVYLPESHSDFIFSVIGEEFGFLGSSIVVSLFFLLLYHITKTGMDTKNNFYTYICVGVISMITFHVFQNIGMTIGVLPITGIPLPFISYGGSSLMGNMMAMGLIFSIRYHYKKYMFSTDK</sequence>
<dbReference type="Pfam" id="PF01098">
    <property type="entry name" value="FTSW_RODA_SPOVE"/>
    <property type="match status" value="1"/>
</dbReference>
<evidence type="ECO:0000256" key="3">
    <source>
        <dbReference type="ARBA" id="ARBA00022676"/>
    </source>
</evidence>
<dbReference type="PROSITE" id="PS00428">
    <property type="entry name" value="FTSW_RODA_SPOVE"/>
    <property type="match status" value="1"/>
</dbReference>
<evidence type="ECO:0000256" key="2">
    <source>
        <dbReference type="ARBA" id="ARBA00022475"/>
    </source>
</evidence>
<dbReference type="GO" id="GO:0015648">
    <property type="term" value="F:lipid-linked peptidoglycan transporter activity"/>
    <property type="evidence" value="ECO:0007669"/>
    <property type="project" value="TreeGrafter"/>
</dbReference>
<proteinExistence type="predicted"/>
<feature type="transmembrane region" description="Helical" evidence="11">
    <location>
        <begin position="361"/>
        <end position="381"/>
    </location>
</feature>
<feature type="transmembrane region" description="Helical" evidence="11">
    <location>
        <begin position="197"/>
        <end position="214"/>
    </location>
</feature>
<dbReference type="RefSeq" id="WP_049683073.1">
    <property type="nucleotide sequence ID" value="NZ_LFZW01000001.1"/>
</dbReference>
<feature type="transmembrane region" description="Helical" evidence="11">
    <location>
        <begin position="43"/>
        <end position="62"/>
    </location>
</feature>
<keyword evidence="2" id="KW-1003">Cell membrane</keyword>
<evidence type="ECO:0000256" key="10">
    <source>
        <dbReference type="ARBA" id="ARBA00023316"/>
    </source>
</evidence>
<evidence type="ECO:0000256" key="11">
    <source>
        <dbReference type="SAM" id="Phobius"/>
    </source>
</evidence>
<dbReference type="AlphaFoldDB" id="A0A0K9GYB8"/>